<dbReference type="RefSeq" id="WP_010310068.1">
    <property type="nucleotide sequence ID" value="NZ_CP061007.1"/>
</dbReference>
<evidence type="ECO:0000313" key="2">
    <source>
        <dbReference type="EMBL" id="PKW18602.1"/>
    </source>
</evidence>
<dbReference type="InterPro" id="IPR045794">
    <property type="entry name" value="Trypco1"/>
</dbReference>
<protein>
    <recommendedName>
        <fullName evidence="1">Trypsin-co-occurring domain-containing protein</fullName>
    </recommendedName>
</protein>
<dbReference type="Pfam" id="PF19493">
    <property type="entry name" value="Trypco1"/>
    <property type="match status" value="1"/>
</dbReference>
<organism evidence="2 3">
    <name type="scientific">Saccharopolyspora spinosa</name>
    <dbReference type="NCBI Taxonomy" id="60894"/>
    <lineage>
        <taxon>Bacteria</taxon>
        <taxon>Bacillati</taxon>
        <taxon>Actinomycetota</taxon>
        <taxon>Actinomycetes</taxon>
        <taxon>Pseudonocardiales</taxon>
        <taxon>Pseudonocardiaceae</taxon>
        <taxon>Saccharopolyspora</taxon>
    </lineage>
</organism>
<dbReference type="EMBL" id="PJNB01000001">
    <property type="protein sequence ID" value="PKW18602.1"/>
    <property type="molecule type" value="Genomic_DNA"/>
</dbReference>
<dbReference type="OrthoDB" id="4828173at2"/>
<gene>
    <name evidence="2" type="ORF">A8926_6704</name>
</gene>
<dbReference type="AlphaFoldDB" id="A0A2N3Y6M4"/>
<sequence>MSEVVQVRLPSGEVVWARVAVDDEAGPVDVGFADGGGIRDLEGLTETVSGVASTIRKGLRHVQPDDVTVQFGIEVSGKTGKIVSVLAEAGSKATLTVTLAWKGRRDEATDGNPTASDSAKP</sequence>
<accession>A0A2N3Y6M4</accession>
<reference evidence="2" key="1">
    <citation type="submission" date="2017-12" db="EMBL/GenBank/DDBJ databases">
        <title>Sequencing the genomes of 1000 Actinobacteria strains.</title>
        <authorList>
            <person name="Klenk H.-P."/>
        </authorList>
    </citation>
    <scope>NUCLEOTIDE SEQUENCE [LARGE SCALE GENOMIC DNA]</scope>
    <source>
        <strain evidence="2">DSM 44228</strain>
    </source>
</reference>
<proteinExistence type="predicted"/>
<evidence type="ECO:0000313" key="3">
    <source>
        <dbReference type="Proteomes" id="UP000233786"/>
    </source>
</evidence>
<comment type="caution">
    <text evidence="2">The sequence shown here is derived from an EMBL/GenBank/DDBJ whole genome shotgun (WGS) entry which is preliminary data.</text>
</comment>
<dbReference type="Proteomes" id="UP000233786">
    <property type="component" value="Unassembled WGS sequence"/>
</dbReference>
<evidence type="ECO:0000259" key="1">
    <source>
        <dbReference type="Pfam" id="PF19493"/>
    </source>
</evidence>
<keyword evidence="3" id="KW-1185">Reference proteome</keyword>
<name>A0A2N3Y6M4_SACSN</name>
<dbReference type="NCBIfam" id="NF041216">
    <property type="entry name" value="CU044_2847_fam"/>
    <property type="match status" value="1"/>
</dbReference>
<feature type="domain" description="Trypsin-co-occurring" evidence="1">
    <location>
        <begin position="8"/>
        <end position="102"/>
    </location>
</feature>
<dbReference type="STRING" id="994479.GCA_000194155_04816"/>